<dbReference type="EMBL" id="BSEN01000015">
    <property type="protein sequence ID" value="GLJ78256.1"/>
    <property type="molecule type" value="Genomic_DNA"/>
</dbReference>
<organism evidence="6 7">
    <name type="scientific">Leifsonia poae</name>
    <dbReference type="NCBI Taxonomy" id="110933"/>
    <lineage>
        <taxon>Bacteria</taxon>
        <taxon>Bacillati</taxon>
        <taxon>Actinomycetota</taxon>
        <taxon>Actinomycetes</taxon>
        <taxon>Micrococcales</taxon>
        <taxon>Microbacteriaceae</taxon>
        <taxon>Leifsonia</taxon>
    </lineage>
</organism>
<dbReference type="SMART" id="SM00448">
    <property type="entry name" value="REC"/>
    <property type="match status" value="1"/>
</dbReference>
<dbReference type="Proteomes" id="UP001142372">
    <property type="component" value="Unassembled WGS sequence"/>
</dbReference>
<dbReference type="GO" id="GO:0000160">
    <property type="term" value="P:phosphorelay signal transduction system"/>
    <property type="evidence" value="ECO:0007669"/>
    <property type="project" value="InterPro"/>
</dbReference>
<accession>A0A9W6M1U2</accession>
<evidence type="ECO:0000259" key="4">
    <source>
        <dbReference type="PROSITE" id="PS50043"/>
    </source>
</evidence>
<comment type="caution">
    <text evidence="6">The sequence shown here is derived from an EMBL/GenBank/DDBJ whole genome shotgun (WGS) entry which is preliminary data.</text>
</comment>
<dbReference type="RefSeq" id="WP_271178843.1">
    <property type="nucleotide sequence ID" value="NZ_BAAAJO010000003.1"/>
</dbReference>
<dbReference type="SUPFAM" id="SSF52172">
    <property type="entry name" value="CheY-like"/>
    <property type="match status" value="1"/>
</dbReference>
<evidence type="ECO:0000256" key="3">
    <source>
        <dbReference type="PROSITE-ProRule" id="PRU00169"/>
    </source>
</evidence>
<dbReference type="PROSITE" id="PS50043">
    <property type="entry name" value="HTH_LUXR_2"/>
    <property type="match status" value="1"/>
</dbReference>
<gene>
    <name evidence="6" type="ORF">GCM10017584_38300</name>
</gene>
<evidence type="ECO:0000259" key="5">
    <source>
        <dbReference type="PROSITE" id="PS50110"/>
    </source>
</evidence>
<keyword evidence="2 6" id="KW-0238">DNA-binding</keyword>
<dbReference type="PRINTS" id="PR00038">
    <property type="entry name" value="HTHLUXR"/>
</dbReference>
<dbReference type="InterPro" id="IPR001789">
    <property type="entry name" value="Sig_transdc_resp-reg_receiver"/>
</dbReference>
<dbReference type="InterPro" id="IPR011006">
    <property type="entry name" value="CheY-like_superfamily"/>
</dbReference>
<dbReference type="PANTHER" id="PTHR43214">
    <property type="entry name" value="TWO-COMPONENT RESPONSE REGULATOR"/>
    <property type="match status" value="1"/>
</dbReference>
<dbReference type="InterPro" id="IPR058245">
    <property type="entry name" value="NreC/VraR/RcsB-like_REC"/>
</dbReference>
<dbReference type="AlphaFoldDB" id="A0A9W6M1U2"/>
<feature type="domain" description="Response regulatory" evidence="5">
    <location>
        <begin position="4"/>
        <end position="118"/>
    </location>
</feature>
<sequence>MIRTVALADDHALFRQGVRALIESDFTVVGEATDGNEAVRLIEQHQPDVLLLDVEMPGPSAEQTIGRIRRVSPATAVIILTMHSDAVLQRRLVGAGASAFMNKSIDGVTLRRAIAAAVPPSSTAPAGPENPPVPQILTDRELEVLRMIAQAYTNRDISGRLHIAEGTVKRHTTNIYAKLGATSRIDAVRKAVRLDLWGSEE</sequence>
<evidence type="ECO:0000256" key="1">
    <source>
        <dbReference type="ARBA" id="ARBA00022553"/>
    </source>
</evidence>
<dbReference type="GO" id="GO:0003677">
    <property type="term" value="F:DNA binding"/>
    <property type="evidence" value="ECO:0007669"/>
    <property type="project" value="UniProtKB-KW"/>
</dbReference>
<keyword evidence="1 3" id="KW-0597">Phosphoprotein</keyword>
<dbReference type="Pfam" id="PF00072">
    <property type="entry name" value="Response_reg"/>
    <property type="match status" value="1"/>
</dbReference>
<feature type="modified residue" description="4-aspartylphosphate" evidence="3">
    <location>
        <position position="53"/>
    </location>
</feature>
<dbReference type="Gene3D" id="1.10.10.10">
    <property type="entry name" value="Winged helix-like DNA-binding domain superfamily/Winged helix DNA-binding domain"/>
    <property type="match status" value="1"/>
</dbReference>
<dbReference type="InterPro" id="IPR036388">
    <property type="entry name" value="WH-like_DNA-bd_sf"/>
</dbReference>
<dbReference type="PROSITE" id="PS50110">
    <property type="entry name" value="RESPONSE_REGULATORY"/>
    <property type="match status" value="1"/>
</dbReference>
<evidence type="ECO:0000256" key="2">
    <source>
        <dbReference type="ARBA" id="ARBA00023125"/>
    </source>
</evidence>
<dbReference type="CDD" id="cd06170">
    <property type="entry name" value="LuxR_C_like"/>
    <property type="match status" value="1"/>
</dbReference>
<reference evidence="6" key="2">
    <citation type="submission" date="2023-01" db="EMBL/GenBank/DDBJ databases">
        <authorList>
            <person name="Sun Q."/>
            <person name="Evtushenko L."/>
        </authorList>
    </citation>
    <scope>NUCLEOTIDE SEQUENCE</scope>
    <source>
        <strain evidence="6">VKM Ac-1401</strain>
    </source>
</reference>
<dbReference type="GO" id="GO:0006355">
    <property type="term" value="P:regulation of DNA-templated transcription"/>
    <property type="evidence" value="ECO:0007669"/>
    <property type="project" value="InterPro"/>
</dbReference>
<evidence type="ECO:0000313" key="7">
    <source>
        <dbReference type="Proteomes" id="UP001142372"/>
    </source>
</evidence>
<dbReference type="Pfam" id="PF00196">
    <property type="entry name" value="GerE"/>
    <property type="match status" value="1"/>
</dbReference>
<evidence type="ECO:0000313" key="6">
    <source>
        <dbReference type="EMBL" id="GLJ78256.1"/>
    </source>
</evidence>
<name>A0A9W6M1U2_9MICO</name>
<dbReference type="InterPro" id="IPR000792">
    <property type="entry name" value="Tscrpt_reg_LuxR_C"/>
</dbReference>
<dbReference type="Gene3D" id="3.40.50.2300">
    <property type="match status" value="1"/>
</dbReference>
<reference evidence="6" key="1">
    <citation type="journal article" date="2014" name="Int. J. Syst. Evol. Microbiol.">
        <title>Complete genome sequence of Corynebacterium casei LMG S-19264T (=DSM 44701T), isolated from a smear-ripened cheese.</title>
        <authorList>
            <consortium name="US DOE Joint Genome Institute (JGI-PGF)"/>
            <person name="Walter F."/>
            <person name="Albersmeier A."/>
            <person name="Kalinowski J."/>
            <person name="Ruckert C."/>
        </authorList>
    </citation>
    <scope>NUCLEOTIDE SEQUENCE</scope>
    <source>
        <strain evidence="6">VKM Ac-1401</strain>
    </source>
</reference>
<keyword evidence="7" id="KW-1185">Reference proteome</keyword>
<feature type="domain" description="HTH luxR-type" evidence="4">
    <location>
        <begin position="130"/>
        <end position="195"/>
    </location>
</feature>
<proteinExistence type="predicted"/>
<dbReference type="CDD" id="cd17535">
    <property type="entry name" value="REC_NarL-like"/>
    <property type="match status" value="1"/>
</dbReference>
<dbReference type="SMART" id="SM00421">
    <property type="entry name" value="HTH_LUXR"/>
    <property type="match status" value="1"/>
</dbReference>
<dbReference type="InterPro" id="IPR039420">
    <property type="entry name" value="WalR-like"/>
</dbReference>
<protein>
    <submittedName>
        <fullName evidence="6">DNA-binding response regulator</fullName>
    </submittedName>
</protein>